<reference evidence="4" key="1">
    <citation type="submission" date="2023-06" db="EMBL/GenBank/DDBJ databases">
        <title>Robiginitalea aurantiacus sp. nov. and Algoriphagus sediminis sp. nov., isolated from coastal sediment.</title>
        <authorList>
            <person name="Zhou Z.Y."/>
            <person name="An J."/>
            <person name="Jia Y.W."/>
            <person name="Du Z.J."/>
        </authorList>
    </citation>
    <scope>NUCLEOTIDE SEQUENCE</scope>
    <source>
        <strain evidence="4">M39</strain>
    </source>
</reference>
<comment type="caution">
    <text evidence="4">The sequence shown here is derived from an EMBL/GenBank/DDBJ whole genome shotgun (WGS) entry which is preliminary data.</text>
</comment>
<feature type="domain" description="Glycosyltransferase 2-like" evidence="3">
    <location>
        <begin position="8"/>
        <end position="153"/>
    </location>
</feature>
<organism evidence="4 5">
    <name type="scientific">Robiginitalea aurantiaca</name>
    <dbReference type="NCBI Taxonomy" id="3056915"/>
    <lineage>
        <taxon>Bacteria</taxon>
        <taxon>Pseudomonadati</taxon>
        <taxon>Bacteroidota</taxon>
        <taxon>Flavobacteriia</taxon>
        <taxon>Flavobacteriales</taxon>
        <taxon>Flavobacteriaceae</taxon>
        <taxon>Robiginitalea</taxon>
    </lineage>
</organism>
<dbReference type="EC" id="2.4.-.-" evidence="4"/>
<evidence type="ECO:0000259" key="3">
    <source>
        <dbReference type="Pfam" id="PF00535"/>
    </source>
</evidence>
<dbReference type="SUPFAM" id="SSF53448">
    <property type="entry name" value="Nucleotide-diphospho-sugar transferases"/>
    <property type="match status" value="1"/>
</dbReference>
<dbReference type="RefSeq" id="WP_289726165.1">
    <property type="nucleotide sequence ID" value="NZ_JAUDUY010000015.1"/>
</dbReference>
<protein>
    <submittedName>
        <fullName evidence="4">Glycosyltransferase</fullName>
        <ecNumber evidence="4">2.4.-.-</ecNumber>
    </submittedName>
</protein>
<evidence type="ECO:0000313" key="4">
    <source>
        <dbReference type="EMBL" id="MDM9632800.1"/>
    </source>
</evidence>
<dbReference type="Gene3D" id="3.90.550.10">
    <property type="entry name" value="Spore Coat Polysaccharide Biosynthesis Protein SpsA, Chain A"/>
    <property type="match status" value="1"/>
</dbReference>
<evidence type="ECO:0000313" key="5">
    <source>
        <dbReference type="Proteomes" id="UP001174839"/>
    </source>
</evidence>
<dbReference type="Proteomes" id="UP001174839">
    <property type="component" value="Unassembled WGS sequence"/>
</dbReference>
<evidence type="ECO:0000256" key="2">
    <source>
        <dbReference type="ARBA" id="ARBA00022679"/>
    </source>
</evidence>
<name>A0ABT7WIS5_9FLAO</name>
<dbReference type="GO" id="GO:0016757">
    <property type="term" value="F:glycosyltransferase activity"/>
    <property type="evidence" value="ECO:0007669"/>
    <property type="project" value="UniProtKB-KW"/>
</dbReference>
<dbReference type="PANTHER" id="PTHR22916">
    <property type="entry name" value="GLYCOSYLTRANSFERASE"/>
    <property type="match status" value="1"/>
</dbReference>
<keyword evidence="1 4" id="KW-0328">Glycosyltransferase</keyword>
<dbReference type="Pfam" id="PF00535">
    <property type="entry name" value="Glycos_transf_2"/>
    <property type="match status" value="1"/>
</dbReference>
<sequence>MIRDPKVSIIIPVYNSEKYLPNCIDSLLVQTYKNLEIILINDGSTDGSAAICDNYAKNDHRVFVLHKSNEGSSSARNAGLKFATGDFIGFVDSDDFILDCMYFKLLNHVITNKLDIAFCNFTSASSSFSEIITDETPRVISIDKYLQRMEFHPHGVFNVWNKLIKSDLAKSTEFIHGKIHQDALYMSEILQKSNRIGQVPESLYIYNDLNKSVTRSKFNNKKLEGIEVVIRAHSNLLKISKSERTKNAVKKWYSQWLIGRYALLSRKRGSMKWRNLRSLVKSELEDNYKINNRDLRIELIQYLPSRIFGLVYTGYMKIIRKGKVQSI</sequence>
<keyword evidence="5" id="KW-1185">Reference proteome</keyword>
<keyword evidence="2 4" id="KW-0808">Transferase</keyword>
<dbReference type="PANTHER" id="PTHR22916:SF51">
    <property type="entry name" value="GLYCOSYLTRANSFERASE EPSH-RELATED"/>
    <property type="match status" value="1"/>
</dbReference>
<dbReference type="InterPro" id="IPR029044">
    <property type="entry name" value="Nucleotide-diphossugar_trans"/>
</dbReference>
<accession>A0ABT7WIS5</accession>
<dbReference type="InterPro" id="IPR001173">
    <property type="entry name" value="Glyco_trans_2-like"/>
</dbReference>
<dbReference type="CDD" id="cd00761">
    <property type="entry name" value="Glyco_tranf_GTA_type"/>
    <property type="match status" value="1"/>
</dbReference>
<dbReference type="EMBL" id="JAUDUY010000015">
    <property type="protein sequence ID" value="MDM9632800.1"/>
    <property type="molecule type" value="Genomic_DNA"/>
</dbReference>
<proteinExistence type="predicted"/>
<evidence type="ECO:0000256" key="1">
    <source>
        <dbReference type="ARBA" id="ARBA00022676"/>
    </source>
</evidence>
<gene>
    <name evidence="4" type="ORF">QU605_15080</name>
</gene>